<dbReference type="Pfam" id="PF00326">
    <property type="entry name" value="Peptidase_S9"/>
    <property type="match status" value="1"/>
</dbReference>
<evidence type="ECO:0000259" key="7">
    <source>
        <dbReference type="Pfam" id="PF00326"/>
    </source>
</evidence>
<evidence type="ECO:0000256" key="2">
    <source>
        <dbReference type="ARBA" id="ARBA00005228"/>
    </source>
</evidence>
<evidence type="ECO:0000256" key="3">
    <source>
        <dbReference type="ARBA" id="ARBA00011897"/>
    </source>
</evidence>
<dbReference type="Gene3D" id="2.130.10.120">
    <property type="entry name" value="Prolyl oligopeptidase, N-terminal domain"/>
    <property type="match status" value="1"/>
</dbReference>
<dbReference type="InterPro" id="IPR001375">
    <property type="entry name" value="Peptidase_S9_cat"/>
</dbReference>
<evidence type="ECO:0000256" key="6">
    <source>
        <dbReference type="ARBA" id="ARBA00022825"/>
    </source>
</evidence>
<keyword evidence="5" id="KW-0378">Hydrolase</keyword>
<organism evidence="9 10">
    <name type="scientific">Flavobacterium azooxidireducens</name>
    <dbReference type="NCBI Taxonomy" id="1871076"/>
    <lineage>
        <taxon>Bacteria</taxon>
        <taxon>Pseudomonadati</taxon>
        <taxon>Bacteroidota</taxon>
        <taxon>Flavobacteriia</taxon>
        <taxon>Flavobacteriales</taxon>
        <taxon>Flavobacteriaceae</taxon>
        <taxon>Flavobacterium</taxon>
    </lineage>
</organism>
<evidence type="ECO:0000313" key="9">
    <source>
        <dbReference type="EMBL" id="UPQ80564.1"/>
    </source>
</evidence>
<keyword evidence="6" id="KW-0720">Serine protease</keyword>
<feature type="domain" description="Peptidase S9A N-terminal" evidence="8">
    <location>
        <begin position="24"/>
        <end position="413"/>
    </location>
</feature>
<keyword evidence="4" id="KW-0645">Protease</keyword>
<protein>
    <recommendedName>
        <fullName evidence="3">prolyl oligopeptidase</fullName>
        <ecNumber evidence="3">3.4.21.26</ecNumber>
    </recommendedName>
</protein>
<feature type="domain" description="Peptidase S9 prolyl oligopeptidase catalytic" evidence="7">
    <location>
        <begin position="486"/>
        <end position="693"/>
    </location>
</feature>
<dbReference type="RefSeq" id="WP_248436455.1">
    <property type="nucleotide sequence ID" value="NZ_CP096205.1"/>
</dbReference>
<evidence type="ECO:0000256" key="4">
    <source>
        <dbReference type="ARBA" id="ARBA00022670"/>
    </source>
</evidence>
<dbReference type="PRINTS" id="PR00862">
    <property type="entry name" value="PROLIGOPTASE"/>
</dbReference>
<dbReference type="EMBL" id="CP096205">
    <property type="protein sequence ID" value="UPQ80564.1"/>
    <property type="molecule type" value="Genomic_DNA"/>
</dbReference>
<evidence type="ECO:0000256" key="1">
    <source>
        <dbReference type="ARBA" id="ARBA00001070"/>
    </source>
</evidence>
<keyword evidence="10" id="KW-1185">Reference proteome</keyword>
<gene>
    <name evidence="9" type="ORF">M0M57_06915</name>
</gene>
<dbReference type="SUPFAM" id="SSF53474">
    <property type="entry name" value="alpha/beta-Hydrolases"/>
    <property type="match status" value="1"/>
</dbReference>
<dbReference type="InterPro" id="IPR023302">
    <property type="entry name" value="Pept_S9A_N"/>
</dbReference>
<dbReference type="InterPro" id="IPR051167">
    <property type="entry name" value="Prolyl_oligopep/macrocyclase"/>
</dbReference>
<dbReference type="Gene3D" id="3.40.50.1820">
    <property type="entry name" value="alpha/beta hydrolase"/>
    <property type="match status" value="1"/>
</dbReference>
<name>A0ABY4KJ37_9FLAO</name>
<comment type="similarity">
    <text evidence="2">Belongs to the peptidase S9A family.</text>
</comment>
<dbReference type="PANTHER" id="PTHR42881:SF2">
    <property type="entry name" value="PROLYL ENDOPEPTIDASE"/>
    <property type="match status" value="1"/>
</dbReference>
<dbReference type="InterPro" id="IPR029058">
    <property type="entry name" value="AB_hydrolase_fold"/>
</dbReference>
<dbReference type="PROSITE" id="PS00708">
    <property type="entry name" value="PRO_ENDOPEP_SER"/>
    <property type="match status" value="1"/>
</dbReference>
<evidence type="ECO:0000256" key="5">
    <source>
        <dbReference type="ARBA" id="ARBA00022801"/>
    </source>
</evidence>
<dbReference type="InterPro" id="IPR002470">
    <property type="entry name" value="Peptidase_S9A"/>
</dbReference>
<evidence type="ECO:0000313" key="10">
    <source>
        <dbReference type="Proteomes" id="UP000830583"/>
    </source>
</evidence>
<dbReference type="PANTHER" id="PTHR42881">
    <property type="entry name" value="PROLYL ENDOPEPTIDASE"/>
    <property type="match status" value="1"/>
</dbReference>
<dbReference type="Pfam" id="PF02897">
    <property type="entry name" value="Peptidase_S9_N"/>
    <property type="match status" value="1"/>
</dbReference>
<dbReference type="SUPFAM" id="SSF50993">
    <property type="entry name" value="Peptidase/esterase 'gauge' domain"/>
    <property type="match status" value="1"/>
</dbReference>
<comment type="catalytic activity">
    <reaction evidence="1">
        <text>Hydrolysis of Pro-|-Xaa &gt;&gt; Ala-|-Xaa in oligopeptides.</text>
        <dbReference type="EC" id="3.4.21.26"/>
    </reaction>
</comment>
<evidence type="ECO:0000259" key="8">
    <source>
        <dbReference type="Pfam" id="PF02897"/>
    </source>
</evidence>
<dbReference type="InterPro" id="IPR002471">
    <property type="entry name" value="Pept_S9_AS"/>
</dbReference>
<dbReference type="EC" id="3.4.21.26" evidence="3"/>
<sequence>MKHFLLQTIILLSFYSVNSQNYPSTHKNTSSIEYHGKTFEDEYAWLEKMKIAETQNWIDLQNNITDSIFKTSNKEYNVANKIKDYDYLSTNALPTKKGNYFYMRYRKDKNLPAALFYRKNLNDDAVEIVNPYEITKNKNAYITGYYPSSNNNYLAYKLTPDGSDRQEIRFKQFHKSKDLEDVLINVKFSNVVWNKSLGVFYKKNSNQTAFAKDSTNQLYYHRINTSQNDDKLIFDTSESDNNFTFLNLKDTLFIIENIRENGFKNYYFSPIADEKITLNKFISNDESNFDFITYRKGKIYFSSDKYEWGDVRSFSILNRDDEKVIIPQLFNNLLLETRFLGDYIICKYKSAGDYILRIYNEEGVFLRKFDAPHNMNVEVEFYNSETKDLFVTFSSYVISYRNFKLNLETGKSQEYYNEYIRPKVTLFPLDYFVTTYSTFKSRDNKDIPITIVHKKGVKLDGSNPTLLKAYGGFRVVNTPRYDTGLLYFLEKGGVFAYAEIRGGGEKGRNWHNNGKGQKKINTFNDFIDAAEFLIKEQYTSNSKLAITGGSQGGLLVGVAMTQRPDLFKVAIPIVGIYDMTMFGKYTAGKYWFEEYGDPDNKEDFEKMMVYSPYHNIKNDVNYPTTLIITSENDDRVVASHSYKFAAKLQSRSSQKNPIYLKVEKDAGHSGKVSNYVDRVEKKADFYSFLLYHLK</sequence>
<accession>A0ABY4KJ37</accession>
<reference evidence="9" key="1">
    <citation type="submission" date="2022-04" db="EMBL/GenBank/DDBJ databases">
        <title>Consumption of N2O by Flavobacterium azooxidireducens sp. nov. isolated from Decomposing Leaf Litter of Phragmites australis (Cav.).</title>
        <authorList>
            <person name="Behrendt U."/>
            <person name="Spanner T."/>
            <person name="Augustin J."/>
            <person name="Horn M.A."/>
            <person name="Kolb S."/>
            <person name="Ulrich A."/>
        </authorList>
    </citation>
    <scope>NUCLEOTIDE SEQUENCE</scope>
    <source>
        <strain evidence="9">IGB 4-14</strain>
    </source>
</reference>
<dbReference type="Proteomes" id="UP000830583">
    <property type="component" value="Chromosome"/>
</dbReference>
<proteinExistence type="inferred from homology"/>